<feature type="signal peptide" evidence="1">
    <location>
        <begin position="1"/>
        <end position="18"/>
    </location>
</feature>
<sequence>MYLQALLVIFCLLICSYSQETAKTNELPEDDPKNFKKQNATKLVKLRGRHWVKRRTYNVTTEWGEPTCEYAEIIKKVPGNKYTLQLGAKIGSTWTSANQTLLLKKTGRHPAPNMLNFTRLRADGRQGHLLLYSNYRNCSIVRIMKKNSTVYVCDLLLRNRAAKNDPPKECEEKFKTYCNGTAIEVYNSSCEAKGTEAMRSRA</sequence>
<name>A0A0K8R8I4_IXORI</name>
<evidence type="ECO:0000256" key="1">
    <source>
        <dbReference type="SAM" id="SignalP"/>
    </source>
</evidence>
<dbReference type="EMBL" id="GADI01006417">
    <property type="protein sequence ID" value="JAA67391.1"/>
    <property type="molecule type" value="mRNA"/>
</dbReference>
<feature type="chain" id="PRO_5005516308" evidence="1">
    <location>
        <begin position="19"/>
        <end position="202"/>
    </location>
</feature>
<protein>
    <submittedName>
        <fullName evidence="2">Putative salivary lipocalin</fullName>
    </submittedName>
</protein>
<evidence type="ECO:0000313" key="2">
    <source>
        <dbReference type="EMBL" id="JAA67391.1"/>
    </source>
</evidence>
<dbReference type="GO" id="GO:0043176">
    <property type="term" value="F:amine binding"/>
    <property type="evidence" value="ECO:0007669"/>
    <property type="project" value="InterPro"/>
</dbReference>
<proteinExistence type="evidence at transcript level"/>
<dbReference type="AlphaFoldDB" id="A0A0K8R8I4"/>
<organism evidence="2">
    <name type="scientific">Ixodes ricinus</name>
    <name type="common">Common tick</name>
    <name type="synonym">Acarus ricinus</name>
    <dbReference type="NCBI Taxonomy" id="34613"/>
    <lineage>
        <taxon>Eukaryota</taxon>
        <taxon>Metazoa</taxon>
        <taxon>Ecdysozoa</taxon>
        <taxon>Arthropoda</taxon>
        <taxon>Chelicerata</taxon>
        <taxon>Arachnida</taxon>
        <taxon>Acari</taxon>
        <taxon>Parasitiformes</taxon>
        <taxon>Ixodida</taxon>
        <taxon>Ixodoidea</taxon>
        <taxon>Ixodidae</taxon>
        <taxon>Ixodinae</taxon>
        <taxon>Ixodes</taxon>
    </lineage>
</organism>
<dbReference type="Gene3D" id="2.40.128.20">
    <property type="match status" value="1"/>
</dbReference>
<dbReference type="GO" id="GO:0030682">
    <property type="term" value="P:symbiont-mediated perturbation of host defenses"/>
    <property type="evidence" value="ECO:0007669"/>
    <property type="project" value="InterPro"/>
</dbReference>
<accession>A0A0K8R8I4</accession>
<dbReference type="Pfam" id="PF02098">
    <property type="entry name" value="His_binding"/>
    <property type="match status" value="1"/>
</dbReference>
<dbReference type="InterPro" id="IPR002970">
    <property type="entry name" value="Tick_his-bd"/>
</dbReference>
<keyword evidence="1" id="KW-0732">Signal</keyword>
<dbReference type="SUPFAM" id="SSF50814">
    <property type="entry name" value="Lipocalins"/>
    <property type="match status" value="1"/>
</dbReference>
<dbReference type="InterPro" id="IPR012674">
    <property type="entry name" value="Calycin"/>
</dbReference>
<reference evidence="2" key="1">
    <citation type="submission" date="2012-12" db="EMBL/GenBank/DDBJ databases">
        <title>Identification and characterization of a phenylalanine ammonia-lyase gene family in Isatis indigotica Fort.</title>
        <authorList>
            <person name="Liu Q."/>
            <person name="Chen J."/>
            <person name="Zhou X."/>
            <person name="Di P."/>
            <person name="Xiao Y."/>
            <person name="Xuan H."/>
            <person name="Zhang L."/>
            <person name="Chen W."/>
        </authorList>
    </citation>
    <scope>NUCLEOTIDE SEQUENCE</scope>
    <source>
        <tissue evidence="2">Salivary gland</tissue>
    </source>
</reference>